<accession>A0A2T3A946</accession>
<sequence length="101" mass="10556">MKPASLTFLIASLTAASTVLAARQQSLRKRLPASLKLTESMGDCADGGSPMSAAYCDLNGYYYTCTNGIESLFTCTGGCIPDSVGTHPRCDDGVLVYSGGY</sequence>
<name>A0A2T3A946_9PEZI</name>
<gene>
    <name evidence="2" type="ORF">BD289DRAFT_452994</name>
</gene>
<evidence type="ECO:0000256" key="1">
    <source>
        <dbReference type="SAM" id="SignalP"/>
    </source>
</evidence>
<organism evidence="2 3">
    <name type="scientific">Coniella lustricola</name>
    <dbReference type="NCBI Taxonomy" id="2025994"/>
    <lineage>
        <taxon>Eukaryota</taxon>
        <taxon>Fungi</taxon>
        <taxon>Dikarya</taxon>
        <taxon>Ascomycota</taxon>
        <taxon>Pezizomycotina</taxon>
        <taxon>Sordariomycetes</taxon>
        <taxon>Sordariomycetidae</taxon>
        <taxon>Diaporthales</taxon>
        <taxon>Schizoparmaceae</taxon>
        <taxon>Coniella</taxon>
    </lineage>
</organism>
<evidence type="ECO:0000313" key="3">
    <source>
        <dbReference type="Proteomes" id="UP000241462"/>
    </source>
</evidence>
<dbReference type="EMBL" id="KZ678434">
    <property type="protein sequence ID" value="PSR87067.1"/>
    <property type="molecule type" value="Genomic_DNA"/>
</dbReference>
<dbReference type="InParanoid" id="A0A2T3A946"/>
<feature type="chain" id="PRO_5015759681" description="Carbohydrate-binding module family 52 protein" evidence="1">
    <location>
        <begin position="22"/>
        <end position="101"/>
    </location>
</feature>
<evidence type="ECO:0008006" key="4">
    <source>
        <dbReference type="Google" id="ProtNLM"/>
    </source>
</evidence>
<keyword evidence="3" id="KW-1185">Reference proteome</keyword>
<reference evidence="2 3" key="1">
    <citation type="journal article" date="2018" name="Mycol. Prog.">
        <title>Coniella lustricola, a new species from submerged detritus.</title>
        <authorList>
            <person name="Raudabaugh D.B."/>
            <person name="Iturriaga T."/>
            <person name="Carver A."/>
            <person name="Mondo S."/>
            <person name="Pangilinan J."/>
            <person name="Lipzen A."/>
            <person name="He G."/>
            <person name="Amirebrahimi M."/>
            <person name="Grigoriev I.V."/>
            <person name="Miller A.N."/>
        </authorList>
    </citation>
    <scope>NUCLEOTIDE SEQUENCE [LARGE SCALE GENOMIC DNA]</scope>
    <source>
        <strain evidence="2 3">B22-T-1</strain>
    </source>
</reference>
<evidence type="ECO:0000313" key="2">
    <source>
        <dbReference type="EMBL" id="PSR87067.1"/>
    </source>
</evidence>
<protein>
    <recommendedName>
        <fullName evidence="4">Carbohydrate-binding module family 52 protein</fullName>
    </recommendedName>
</protein>
<feature type="signal peptide" evidence="1">
    <location>
        <begin position="1"/>
        <end position="21"/>
    </location>
</feature>
<keyword evidence="1" id="KW-0732">Signal</keyword>
<dbReference type="AlphaFoldDB" id="A0A2T3A946"/>
<dbReference type="Proteomes" id="UP000241462">
    <property type="component" value="Unassembled WGS sequence"/>
</dbReference>
<proteinExistence type="predicted"/>